<dbReference type="SUPFAM" id="SSF53383">
    <property type="entry name" value="PLP-dependent transferases"/>
    <property type="match status" value="1"/>
</dbReference>
<dbReference type="AlphaFoldDB" id="A0A1E7WGP7"/>
<name>A0A1E7WGP7_9BURK</name>
<gene>
    <name evidence="3" type="primary">cefD_2</name>
    <name evidence="3" type="ORF">DUPY_34530</name>
</gene>
<keyword evidence="3" id="KW-0413">Isomerase</keyword>
<dbReference type="PANTHER" id="PTHR43092">
    <property type="entry name" value="L-CYSTEINE DESULFHYDRASE"/>
    <property type="match status" value="1"/>
</dbReference>
<dbReference type="InterPro" id="IPR015421">
    <property type="entry name" value="PyrdxlP-dep_Trfase_major"/>
</dbReference>
<accession>A0A1E7WGP7</accession>
<comment type="caution">
    <text evidence="3">The sequence shown here is derived from an EMBL/GenBank/DDBJ whole genome shotgun (WGS) entry which is preliminary data.</text>
</comment>
<evidence type="ECO:0000259" key="2">
    <source>
        <dbReference type="Pfam" id="PF00266"/>
    </source>
</evidence>
<dbReference type="InterPro" id="IPR015422">
    <property type="entry name" value="PyrdxlP-dep_Trfase_small"/>
</dbReference>
<keyword evidence="1" id="KW-0663">Pyridoxal phosphate</keyword>
<dbReference type="PATRIC" id="fig|762836.4.peg.3556"/>
<dbReference type="InterPro" id="IPR015424">
    <property type="entry name" value="PyrdxlP-dep_Trfase"/>
</dbReference>
<dbReference type="GO" id="GO:0045439">
    <property type="term" value="F:isopenicillin-N epimerase activity"/>
    <property type="evidence" value="ECO:0007669"/>
    <property type="project" value="UniProtKB-EC"/>
</dbReference>
<dbReference type="EC" id="5.1.1.17" evidence="3"/>
<proteinExistence type="predicted"/>
<reference evidence="4" key="1">
    <citation type="journal article" date="2016" name="Front. Microbiol.">
        <title>Molecular Keys to the Janthinobacterium and Duganella spp. Interaction with the Plant Pathogen Fusarium graminearum.</title>
        <authorList>
            <person name="Haack F.S."/>
            <person name="Poehlein A."/>
            <person name="Kroger C."/>
            <person name="Voigt C.A."/>
            <person name="Piepenbring M."/>
            <person name="Bode H.B."/>
            <person name="Daniel R."/>
            <person name="Schafer W."/>
            <person name="Streit W.R."/>
        </authorList>
    </citation>
    <scope>NUCLEOTIDE SEQUENCE [LARGE SCALE GENOMIC DNA]</scope>
    <source>
        <strain evidence="4">T54</strain>
    </source>
</reference>
<keyword evidence="4" id="KW-1185">Reference proteome</keyword>
<feature type="domain" description="Aminotransferase class V" evidence="2">
    <location>
        <begin position="60"/>
        <end position="381"/>
    </location>
</feature>
<dbReference type="Gene3D" id="3.90.1150.10">
    <property type="entry name" value="Aspartate Aminotransferase, domain 1"/>
    <property type="match status" value="1"/>
</dbReference>
<protein>
    <submittedName>
        <fullName evidence="3">Isopenicillin N epimerase</fullName>
        <ecNumber evidence="3">5.1.1.17</ecNumber>
    </submittedName>
</protein>
<dbReference type="EMBL" id="LROM01000096">
    <property type="protein sequence ID" value="OEZ97620.1"/>
    <property type="molecule type" value="Genomic_DNA"/>
</dbReference>
<evidence type="ECO:0000313" key="3">
    <source>
        <dbReference type="EMBL" id="OEZ97620.1"/>
    </source>
</evidence>
<evidence type="ECO:0000313" key="4">
    <source>
        <dbReference type="Proteomes" id="UP000175989"/>
    </source>
</evidence>
<dbReference type="InterPro" id="IPR000192">
    <property type="entry name" value="Aminotrans_V_dom"/>
</dbReference>
<evidence type="ECO:0000256" key="1">
    <source>
        <dbReference type="ARBA" id="ARBA00022898"/>
    </source>
</evidence>
<organism evidence="3 4">
    <name type="scientific">Duganella phyllosphaerae</name>
    <dbReference type="NCBI Taxonomy" id="762836"/>
    <lineage>
        <taxon>Bacteria</taxon>
        <taxon>Pseudomonadati</taxon>
        <taxon>Pseudomonadota</taxon>
        <taxon>Betaproteobacteria</taxon>
        <taxon>Burkholderiales</taxon>
        <taxon>Oxalobacteraceae</taxon>
        <taxon>Telluria group</taxon>
        <taxon>Duganella</taxon>
    </lineage>
</organism>
<sequence>MPPPITSVAADDTAFWDAIRAQYAPSPDFINLENGYFGMPANPVRAALRRYQDEVDAENSYFLRQRWPQRLAQVRQALAAFTGVDAAELLITRSAVESLNIVLQGYPFAPGDAIVYAHHDYDSALDIVAALAARRGVVPLVVDAPRDPVSDAEIVAAYAAAITARTRVLLLTHIVHRTGQIMPVAAIAAMARARGIDVIIDAAHSLAQLDYRVPQLGAQFVVFNLHKWVGAPLGTGLLYVARERIADLAPFYADSTHAAADIDKLGHFGAVPPAPIMAIDDALAFHARIGTANKEARLRWLARRWMDAVRHVPGVRLYTPTDPARHCALGAFGIEGMAAADVAQRLMEEHRIFTVVRQLGTESIVRVTPHLYTRVEDVDALAAAIVRLAAART</sequence>
<dbReference type="PANTHER" id="PTHR43092:SF6">
    <property type="entry name" value="BLR1280 PROTEIN"/>
    <property type="match status" value="1"/>
</dbReference>
<dbReference type="Gene3D" id="3.40.640.10">
    <property type="entry name" value="Type I PLP-dependent aspartate aminotransferase-like (Major domain)"/>
    <property type="match status" value="1"/>
</dbReference>
<dbReference type="Pfam" id="PF00266">
    <property type="entry name" value="Aminotran_5"/>
    <property type="match status" value="1"/>
</dbReference>
<dbReference type="RefSeq" id="WP_070249640.1">
    <property type="nucleotide sequence ID" value="NZ_LROM01000096.1"/>
</dbReference>
<dbReference type="Proteomes" id="UP000175989">
    <property type="component" value="Unassembled WGS sequence"/>
</dbReference>
<dbReference type="OrthoDB" id="9764293at2"/>